<sequence>MRIAKQPRNFPREKKMSWDLELVSRNNTPKQRGRFVVYLWTGERTKNGQKRKKNKRKSAWDIEEIKLCAQVLYGCISPEKQKAFRGPRLASNNGSLVVVPVLPFAQQNSTLVPPSFLALLRQNRRKFSFFSFLFFYPYSSFVYFQGFPVLHRETTLF</sequence>
<keyword evidence="3" id="KW-1185">Reference proteome</keyword>
<dbReference type="Proteomes" id="UP001430953">
    <property type="component" value="Unassembled WGS sequence"/>
</dbReference>
<keyword evidence="1" id="KW-0472">Membrane</keyword>
<evidence type="ECO:0000256" key="1">
    <source>
        <dbReference type="SAM" id="Phobius"/>
    </source>
</evidence>
<protein>
    <submittedName>
        <fullName evidence="2">Uncharacterized protein</fullName>
    </submittedName>
</protein>
<comment type="caution">
    <text evidence="2">The sequence shown here is derived from an EMBL/GenBank/DDBJ whole genome shotgun (WGS) entry which is preliminary data.</text>
</comment>
<name>A0AAW2GFK7_9HYME</name>
<evidence type="ECO:0000313" key="3">
    <source>
        <dbReference type="Proteomes" id="UP001430953"/>
    </source>
</evidence>
<dbReference type="AlphaFoldDB" id="A0AAW2GFK7"/>
<feature type="transmembrane region" description="Helical" evidence="1">
    <location>
        <begin position="127"/>
        <end position="147"/>
    </location>
</feature>
<gene>
    <name evidence="2" type="ORF">PUN28_005261</name>
</gene>
<proteinExistence type="predicted"/>
<keyword evidence="1" id="KW-0812">Transmembrane</keyword>
<keyword evidence="1" id="KW-1133">Transmembrane helix</keyword>
<accession>A0AAW2GFK7</accession>
<dbReference type="EMBL" id="JADYXP020000004">
    <property type="protein sequence ID" value="KAL0126778.1"/>
    <property type="molecule type" value="Genomic_DNA"/>
</dbReference>
<evidence type="ECO:0000313" key="2">
    <source>
        <dbReference type="EMBL" id="KAL0126778.1"/>
    </source>
</evidence>
<organism evidence="2 3">
    <name type="scientific">Cardiocondyla obscurior</name>
    <dbReference type="NCBI Taxonomy" id="286306"/>
    <lineage>
        <taxon>Eukaryota</taxon>
        <taxon>Metazoa</taxon>
        <taxon>Ecdysozoa</taxon>
        <taxon>Arthropoda</taxon>
        <taxon>Hexapoda</taxon>
        <taxon>Insecta</taxon>
        <taxon>Pterygota</taxon>
        <taxon>Neoptera</taxon>
        <taxon>Endopterygota</taxon>
        <taxon>Hymenoptera</taxon>
        <taxon>Apocrita</taxon>
        <taxon>Aculeata</taxon>
        <taxon>Formicoidea</taxon>
        <taxon>Formicidae</taxon>
        <taxon>Myrmicinae</taxon>
        <taxon>Cardiocondyla</taxon>
    </lineage>
</organism>
<reference evidence="2 3" key="1">
    <citation type="submission" date="2023-03" db="EMBL/GenBank/DDBJ databases">
        <title>High recombination rates correlate with genetic variation in Cardiocondyla obscurior ants.</title>
        <authorList>
            <person name="Errbii M."/>
        </authorList>
    </citation>
    <scope>NUCLEOTIDE SEQUENCE [LARGE SCALE GENOMIC DNA]</scope>
    <source>
        <strain evidence="2">Alpha-2009</strain>
        <tissue evidence="2">Whole body</tissue>
    </source>
</reference>